<dbReference type="GO" id="GO:0005085">
    <property type="term" value="F:guanyl-nucleotide exchange factor activity"/>
    <property type="evidence" value="ECO:0007669"/>
    <property type="project" value="InterPro"/>
</dbReference>
<dbReference type="GO" id="GO:0005737">
    <property type="term" value="C:cytoplasm"/>
    <property type="evidence" value="ECO:0007669"/>
    <property type="project" value="TreeGrafter"/>
</dbReference>
<keyword evidence="6" id="KW-1185">Reference proteome</keyword>
<dbReference type="InterPro" id="IPR051492">
    <property type="entry name" value="Dynamin-Rho_GEF"/>
</dbReference>
<dbReference type="InterPro" id="IPR000219">
    <property type="entry name" value="DH_dom"/>
</dbReference>
<dbReference type="InterPro" id="IPR027267">
    <property type="entry name" value="AH/BAR_dom_sf"/>
</dbReference>
<dbReference type="Pfam" id="PF07653">
    <property type="entry name" value="SH3_2"/>
    <property type="match status" value="1"/>
</dbReference>
<dbReference type="SUPFAM" id="SSF48065">
    <property type="entry name" value="DBL homology domain (DH-domain)"/>
    <property type="match status" value="1"/>
</dbReference>
<organism evidence="6 7">
    <name type="scientific">Globodera rostochiensis</name>
    <name type="common">Golden nematode worm</name>
    <name type="synonym">Heterodera rostochiensis</name>
    <dbReference type="NCBI Taxonomy" id="31243"/>
    <lineage>
        <taxon>Eukaryota</taxon>
        <taxon>Metazoa</taxon>
        <taxon>Ecdysozoa</taxon>
        <taxon>Nematoda</taxon>
        <taxon>Chromadorea</taxon>
        <taxon>Rhabditida</taxon>
        <taxon>Tylenchina</taxon>
        <taxon>Tylenchomorpha</taxon>
        <taxon>Tylenchoidea</taxon>
        <taxon>Heteroderidae</taxon>
        <taxon>Heteroderinae</taxon>
        <taxon>Globodera</taxon>
    </lineage>
</organism>
<dbReference type="WBParaSite" id="Gr19_v10_g7661.t1">
    <property type="protein sequence ID" value="Gr19_v10_g7661.t1"/>
    <property type="gene ID" value="Gr19_v10_g7661"/>
</dbReference>
<protein>
    <submittedName>
        <fullName evidence="7">Dynamin-binding protein</fullName>
    </submittedName>
</protein>
<dbReference type="SMART" id="SM00325">
    <property type="entry name" value="RhoGEF"/>
    <property type="match status" value="1"/>
</dbReference>
<accession>A0A914I8N6</accession>
<feature type="region of interest" description="Disordered" evidence="3">
    <location>
        <begin position="1020"/>
        <end position="1115"/>
    </location>
</feature>
<feature type="compositionally biased region" description="Pro residues" evidence="3">
    <location>
        <begin position="275"/>
        <end position="287"/>
    </location>
</feature>
<feature type="compositionally biased region" description="Basic and acidic residues" evidence="3">
    <location>
        <begin position="1023"/>
        <end position="1035"/>
    </location>
</feature>
<feature type="compositionally biased region" description="Basic and acidic residues" evidence="3">
    <location>
        <begin position="859"/>
        <end position="868"/>
    </location>
</feature>
<dbReference type="InterPro" id="IPR035899">
    <property type="entry name" value="DBL_dom_sf"/>
</dbReference>
<dbReference type="SUPFAM" id="SSF103657">
    <property type="entry name" value="BAR/IMD domain-like"/>
    <property type="match status" value="1"/>
</dbReference>
<dbReference type="Gene3D" id="1.20.1270.60">
    <property type="entry name" value="Arfaptin homology (AH) domain/BAR domain"/>
    <property type="match status" value="1"/>
</dbReference>
<reference evidence="7" key="1">
    <citation type="submission" date="2022-11" db="UniProtKB">
        <authorList>
            <consortium name="WormBaseParasite"/>
        </authorList>
    </citation>
    <scope>IDENTIFICATION</scope>
</reference>
<dbReference type="Gene3D" id="1.20.900.10">
    <property type="entry name" value="Dbl homology (DH) domain"/>
    <property type="match status" value="1"/>
</dbReference>
<dbReference type="InterPro" id="IPR036028">
    <property type="entry name" value="SH3-like_dom_sf"/>
</dbReference>
<feature type="domain" description="SH3" evidence="4">
    <location>
        <begin position="144"/>
        <end position="205"/>
    </location>
</feature>
<feature type="domain" description="DH" evidence="5">
    <location>
        <begin position="391"/>
        <end position="572"/>
    </location>
</feature>
<sequence>MASSLYSNATAPLKESDANFSQLQQHIYDFPTEFSCSKSTLSLEEGLISNDSSCLERNRPYCRALYDFRSDFPNELGFSAGDLIFIERRANDEWLEGECQSNGRRGLFPQTFVDIVVPLHGEEAVSISSAVQFTSAAIEDDSNDQIGVASVLYDFEPRFPDELPLRAGESVQVLQLVSTEWVKCREPTNGLVGVAPQSFLHIFLDTANEGTNQFVELPLSLAELSENSEKDATRPWDVSLFQSSDLQQSTGLSSTCPSVVGTASAAGTASEQIVVPPPPRPPPPKLPPATESAKLPSSTSASSSSVFSTKSSSKKASSLRKKQSKVTSSAKRQSFQPHQHSVELVDEADESLVVGVSSAGREVQGVHSKSSNPHLLVQNATMNAAVSQSESKQKVVLDLLNTERSYLFDLNTWEMSIQESAELGAEDKKALTNGYVPLKQLSQTLIATIEAHKDLPSGDQHFGQSFMELKDRFFGAYAYHFRYVEQISIIVENEEDAPLQKALQKCLLAIRQRGSNVFDVPTAVSRPIQRCLKYPLYIGELLKNTPIQHPDHPKLMESLRQFGTLASRMNECKRRKELIRKYRTQEQLSLADRLSRINMHSLVKKSNRLKYRINRSIGLSTVRYTEFDYLVQLLEEAERRLCKFLYCAQLYKKQIEQSVKRHEDSYKGVCHAQDENVVKAFATMFRRLDELCRRYLQTFDQEVITEGKKLVRSDLAKLVHKRFDKLADYEIAKTTNKNSEEVEMRRAEFEALNNQIKTQLPRVIGTINSRVLELIQRVSELDSGFLRRLDEWFANERPERVRDCFNAALPFRAHLSASHRQTLTELNRIAAHLSSGTNALHRKKSLRLSLRGPKTNPHRHNDGDEQQKRPKAQKIRAQTMKERDALMKICHAQKQSQQLRRVQCDWEGASMVLKQGDAVLVKAHRQDGFSLCDNAVTTGLVPVNLLVTENGPYAITSADQSQPNSFDAPLLLLDFCGSHASQDTNQTNRALDKITANSVKYGKNEKNDVDLIDLEDNLIDLDSPPKIDVQPRELKPISSSIGDQIKPFPLEDYEQEPGNKRGSSSSPPVPPIPDRPMSSLHQHLSLPMPILSTTSFSSTPVRIAPPPPAAHRRRDITPQRQAVAEPVEEQLHLCFGELSNPTDDELGRHQILSPFSSSLFAICVFDFTPVHNSNRRVEGHQLTIREGDVVEVLRRHDDGGNTEWWLIRRIGQQNGMNQQQQGYVPANYLSCLDGPNNTRFHSSLSG</sequence>
<dbReference type="AlphaFoldDB" id="A0A914I8N6"/>
<evidence type="ECO:0000313" key="6">
    <source>
        <dbReference type="Proteomes" id="UP000887572"/>
    </source>
</evidence>
<evidence type="ECO:0000259" key="4">
    <source>
        <dbReference type="PROSITE" id="PS50002"/>
    </source>
</evidence>
<feature type="domain" description="SH3" evidence="4">
    <location>
        <begin position="1156"/>
        <end position="1234"/>
    </location>
</feature>
<feature type="compositionally biased region" description="Low complexity" evidence="3">
    <location>
        <begin position="292"/>
        <end position="316"/>
    </location>
</feature>
<dbReference type="SMART" id="SM00326">
    <property type="entry name" value="SH3"/>
    <property type="match status" value="3"/>
</dbReference>
<proteinExistence type="predicted"/>
<evidence type="ECO:0000256" key="3">
    <source>
        <dbReference type="SAM" id="MobiDB-lite"/>
    </source>
</evidence>
<feature type="region of interest" description="Disordered" evidence="3">
    <location>
        <begin position="267"/>
        <end position="343"/>
    </location>
</feature>
<dbReference type="Pfam" id="PF00018">
    <property type="entry name" value="SH3_1"/>
    <property type="match status" value="2"/>
</dbReference>
<evidence type="ECO:0000256" key="2">
    <source>
        <dbReference type="PROSITE-ProRule" id="PRU00192"/>
    </source>
</evidence>
<dbReference type="InterPro" id="IPR001452">
    <property type="entry name" value="SH3_domain"/>
</dbReference>
<dbReference type="PANTHER" id="PTHR22834:SF20">
    <property type="entry name" value="SH3 DOMAIN-CONTAINING PROTEIN"/>
    <property type="match status" value="1"/>
</dbReference>
<feature type="compositionally biased region" description="Polar residues" evidence="3">
    <location>
        <begin position="326"/>
        <end position="339"/>
    </location>
</feature>
<evidence type="ECO:0000313" key="7">
    <source>
        <dbReference type="WBParaSite" id="Gr19_v10_g7661.t1"/>
    </source>
</evidence>
<dbReference type="Pfam" id="PF00621">
    <property type="entry name" value="RhoGEF"/>
    <property type="match status" value="1"/>
</dbReference>
<evidence type="ECO:0000256" key="1">
    <source>
        <dbReference type="ARBA" id="ARBA00022443"/>
    </source>
</evidence>
<feature type="domain" description="SH3" evidence="4">
    <location>
        <begin position="57"/>
        <end position="118"/>
    </location>
</feature>
<feature type="compositionally biased region" description="Polar residues" evidence="3">
    <location>
        <begin position="1091"/>
        <end position="1100"/>
    </location>
</feature>
<dbReference type="PROSITE" id="PS50010">
    <property type="entry name" value="DH_2"/>
    <property type="match status" value="1"/>
</dbReference>
<dbReference type="PROSITE" id="PS50002">
    <property type="entry name" value="SH3"/>
    <property type="match status" value="3"/>
</dbReference>
<name>A0A914I8N6_GLORO</name>
<dbReference type="PANTHER" id="PTHR22834">
    <property type="entry name" value="NUCLEAR FUSION PROTEIN FUS2"/>
    <property type="match status" value="1"/>
</dbReference>
<dbReference type="Proteomes" id="UP000887572">
    <property type="component" value="Unplaced"/>
</dbReference>
<evidence type="ECO:0000259" key="5">
    <source>
        <dbReference type="PROSITE" id="PS50010"/>
    </source>
</evidence>
<feature type="region of interest" description="Disordered" evidence="3">
    <location>
        <begin position="849"/>
        <end position="873"/>
    </location>
</feature>
<dbReference type="SUPFAM" id="SSF50044">
    <property type="entry name" value="SH3-domain"/>
    <property type="match status" value="3"/>
</dbReference>
<dbReference type="Gene3D" id="2.30.30.40">
    <property type="entry name" value="SH3 Domains"/>
    <property type="match status" value="3"/>
</dbReference>
<keyword evidence="1 2" id="KW-0728">SH3 domain</keyword>